<evidence type="ECO:0000313" key="1">
    <source>
        <dbReference type="EMBL" id="OAA93874.1"/>
    </source>
</evidence>
<comment type="caution">
    <text evidence="1">The sequence shown here is derived from an EMBL/GenBank/DDBJ whole genome shotgun (WGS) entry which is preliminary data.</text>
</comment>
<name>A0A166TMP2_9CLOT</name>
<dbReference type="PATRIC" id="fig|1705578.3.peg.3855"/>
<keyword evidence="4" id="KW-1185">Reference proteome</keyword>
<reference evidence="1 3" key="1">
    <citation type="journal article" date="2015" name="Biotechnol. Bioeng.">
        <title>Genome sequence and phenotypic characterization of Caulobacter segnis.</title>
        <authorList>
            <person name="Patel S."/>
            <person name="Fletcher B."/>
            <person name="Scott D.C."/>
            <person name="Ely B."/>
        </authorList>
    </citation>
    <scope>NUCLEOTIDE SEQUENCE [LARGE SCALE GENOMIC DNA]</scope>
    <source>
        <strain evidence="1 3">PS02</strain>
    </source>
</reference>
<evidence type="ECO:0000313" key="2">
    <source>
        <dbReference type="EMBL" id="OBR95203.1"/>
    </source>
</evidence>
<dbReference type="EMBL" id="LROR01000038">
    <property type="protein sequence ID" value="OBR95203.1"/>
    <property type="molecule type" value="Genomic_DNA"/>
</dbReference>
<proteinExistence type="predicted"/>
<accession>A0A166TMP2</accession>
<gene>
    <name evidence="2" type="ORF">CLCOS_15270</name>
    <name evidence="1" type="ORF">WX73_03784</name>
</gene>
<dbReference type="Proteomes" id="UP000093694">
    <property type="component" value="Unassembled WGS sequence"/>
</dbReference>
<dbReference type="Proteomes" id="UP000077384">
    <property type="component" value="Unassembled WGS sequence"/>
</dbReference>
<evidence type="ECO:0000313" key="4">
    <source>
        <dbReference type="Proteomes" id="UP000093694"/>
    </source>
</evidence>
<dbReference type="RefSeq" id="WP_183128107.1">
    <property type="nucleotide sequence ID" value="NZ_LITQ01000009.1"/>
</dbReference>
<organism evidence="1 3">
    <name type="scientific">Clostridium coskatii</name>
    <dbReference type="NCBI Taxonomy" id="1705578"/>
    <lineage>
        <taxon>Bacteria</taxon>
        <taxon>Bacillati</taxon>
        <taxon>Bacillota</taxon>
        <taxon>Clostridia</taxon>
        <taxon>Eubacteriales</taxon>
        <taxon>Clostridiaceae</taxon>
        <taxon>Clostridium</taxon>
    </lineage>
</organism>
<reference evidence="2 4" key="2">
    <citation type="journal article" date="2016" name="Front. Microbiol.">
        <title>Industrial Acetogenic Biocatalysts: A Comparative Metabolic and Genomic Analysis.</title>
        <authorList>
            <person name="Bengelsdorf F."/>
            <person name="Poehlein A."/>
            <person name="Sonja S."/>
            <person name="Erz C."/>
            <person name="Hummel T."/>
            <person name="Hoffmeister S."/>
            <person name="Daniel R."/>
            <person name="Durre P."/>
        </authorList>
    </citation>
    <scope>NUCLEOTIDE SEQUENCE [LARGE SCALE GENOMIC DNA]</scope>
    <source>
        <strain evidence="2 4">PTA-10522</strain>
    </source>
</reference>
<dbReference type="EMBL" id="LITQ01000009">
    <property type="protein sequence ID" value="OAA93874.1"/>
    <property type="molecule type" value="Genomic_DNA"/>
</dbReference>
<dbReference type="AlphaFoldDB" id="A0A166TMP2"/>
<protein>
    <submittedName>
        <fullName evidence="1">Uncharacterized protein</fullName>
    </submittedName>
</protein>
<sequence>MYEEEVIEKMGYDKNADIEYTSTSVFCSKGQPFLVKGDRAREYMHCLK</sequence>
<evidence type="ECO:0000313" key="3">
    <source>
        <dbReference type="Proteomes" id="UP000077384"/>
    </source>
</evidence>